<reference evidence="1 2" key="1">
    <citation type="submission" date="2018-06" db="EMBL/GenBank/DDBJ databases">
        <title>Comparative genomics reveals the genomic features of Rhizophagus irregularis, R. cerebriforme, R. diaphanum and Gigaspora rosea, and their symbiotic lifestyle signature.</title>
        <authorList>
            <person name="Morin E."/>
            <person name="San Clemente H."/>
            <person name="Chen E.C.H."/>
            <person name="De La Providencia I."/>
            <person name="Hainaut M."/>
            <person name="Kuo A."/>
            <person name="Kohler A."/>
            <person name="Murat C."/>
            <person name="Tang N."/>
            <person name="Roy S."/>
            <person name="Loubradou J."/>
            <person name="Henrissat B."/>
            <person name="Grigoriev I.V."/>
            <person name="Corradi N."/>
            <person name="Roux C."/>
            <person name="Martin F.M."/>
        </authorList>
    </citation>
    <scope>NUCLEOTIDE SEQUENCE [LARGE SCALE GENOMIC DNA]</scope>
    <source>
        <strain evidence="1 2">DAOM 194757</strain>
    </source>
</reference>
<dbReference type="EMBL" id="QKWP01000648">
    <property type="protein sequence ID" value="RIB16820.1"/>
    <property type="molecule type" value="Genomic_DNA"/>
</dbReference>
<protein>
    <submittedName>
        <fullName evidence="1">Uncharacterized protein</fullName>
    </submittedName>
</protein>
<feature type="non-terminal residue" evidence="1">
    <location>
        <position position="369"/>
    </location>
</feature>
<accession>A0A397V2Z0</accession>
<evidence type="ECO:0000313" key="2">
    <source>
        <dbReference type="Proteomes" id="UP000266673"/>
    </source>
</evidence>
<dbReference type="OrthoDB" id="2431961at2759"/>
<keyword evidence="2" id="KW-1185">Reference proteome</keyword>
<name>A0A397V2Z0_9GLOM</name>
<dbReference type="AlphaFoldDB" id="A0A397V2Z0"/>
<comment type="caution">
    <text evidence="1">The sequence shown here is derived from an EMBL/GenBank/DDBJ whole genome shotgun (WGS) entry which is preliminary data.</text>
</comment>
<proteinExistence type="predicted"/>
<evidence type="ECO:0000313" key="1">
    <source>
        <dbReference type="EMBL" id="RIB16820.1"/>
    </source>
</evidence>
<dbReference type="Proteomes" id="UP000266673">
    <property type="component" value="Unassembled WGS sequence"/>
</dbReference>
<sequence>MEPTLNSKSSARTYTCETTTIGIDGFFIEVYAQNWNIERFTRYKIEHKSSENFESIMKTFKSNLKLIHDLKATPYTVRCFCKEYEGWLSSLRGNAISEACQQLYNENQNKKRKYQEELPSPIIRTTTEDELIPLFRMSTDEPLVERSTTDENSVLLLRKSTTNEGLLPLIMSQDVIAILVKMNIFQNQNISKDEHFPNWDNNLKNYLDKIFKSVTRHEFKQAIMDPITDDPNNMWRTYFEKILMDFYNQVDIHTAKNLKNNQIIILLDYLEFPAYIAPKLKVLTLKLSGSNITLYSLSMAIDGSFIESELSSAIIPFTFDGRTKFKGIIKLMSIFHNIILEQIALIKKLDLVDLNPIQDRLIKDVLKIP</sequence>
<gene>
    <name evidence="1" type="ORF">C2G38_2142902</name>
</gene>
<organism evidence="1 2">
    <name type="scientific">Gigaspora rosea</name>
    <dbReference type="NCBI Taxonomy" id="44941"/>
    <lineage>
        <taxon>Eukaryota</taxon>
        <taxon>Fungi</taxon>
        <taxon>Fungi incertae sedis</taxon>
        <taxon>Mucoromycota</taxon>
        <taxon>Glomeromycotina</taxon>
        <taxon>Glomeromycetes</taxon>
        <taxon>Diversisporales</taxon>
        <taxon>Gigasporaceae</taxon>
        <taxon>Gigaspora</taxon>
    </lineage>
</organism>